<feature type="domain" description="Saposin B-type" evidence="7">
    <location>
        <begin position="105"/>
        <end position="184"/>
    </location>
</feature>
<protein>
    <recommendedName>
        <fullName evidence="7">Saposin B-type domain-containing protein</fullName>
    </recommendedName>
</protein>
<evidence type="ECO:0000259" key="7">
    <source>
        <dbReference type="PROSITE" id="PS50015"/>
    </source>
</evidence>
<feature type="domain" description="Saposin B-type" evidence="7">
    <location>
        <begin position="191"/>
        <end position="271"/>
    </location>
</feature>
<dbReference type="SMART" id="SM00741">
    <property type="entry name" value="SapB"/>
    <property type="match status" value="2"/>
</dbReference>
<dbReference type="Pfam" id="PF03489">
    <property type="entry name" value="SapB_2"/>
    <property type="match status" value="2"/>
</dbReference>
<sequence length="278" mass="31200">MESKQDIEIGFPGEKERPTSNSHALPNPTHKGDKLQHLFPLSALTDLPPGIMDARFGLLFLFVLGASWACSARHLEVVELVISDASVVQINQGQDEEVIEKVARKDNVCTLCEEFTSEAIEYLSQNKSQTEIVEMLHKSCSQLRSFKQQCITLVDYYSSLFFLEISSIQPREFCTKFNLCQKVALMSSRFREDSCGMCHHALSEVLNKLQDPETKLDIIQLLLKGCNSVQNYVQKCKRMVFEYGPLILANAEHFLETTDVCTIVHACDGGKQASVADS</sequence>
<dbReference type="Pfam" id="PF05184">
    <property type="entry name" value="SapB_1"/>
    <property type="match status" value="2"/>
</dbReference>
<keyword evidence="2" id="KW-0064">Aspartyl protease</keyword>
<keyword evidence="9" id="KW-1185">Reference proteome</keyword>
<organism evidence="8 9">
    <name type="scientific">Hibiscus sabdariffa</name>
    <name type="common">roselle</name>
    <dbReference type="NCBI Taxonomy" id="183260"/>
    <lineage>
        <taxon>Eukaryota</taxon>
        <taxon>Viridiplantae</taxon>
        <taxon>Streptophyta</taxon>
        <taxon>Embryophyta</taxon>
        <taxon>Tracheophyta</taxon>
        <taxon>Spermatophyta</taxon>
        <taxon>Magnoliopsida</taxon>
        <taxon>eudicotyledons</taxon>
        <taxon>Gunneridae</taxon>
        <taxon>Pentapetalae</taxon>
        <taxon>rosids</taxon>
        <taxon>malvids</taxon>
        <taxon>Malvales</taxon>
        <taxon>Malvaceae</taxon>
        <taxon>Malvoideae</taxon>
        <taxon>Hibiscus</taxon>
    </lineage>
</organism>
<keyword evidence="4" id="KW-1015">Disulfide bond</keyword>
<evidence type="ECO:0000256" key="2">
    <source>
        <dbReference type="ARBA" id="ARBA00022750"/>
    </source>
</evidence>
<feature type="region of interest" description="Disordered" evidence="6">
    <location>
        <begin position="1"/>
        <end position="29"/>
    </location>
</feature>
<dbReference type="PANTHER" id="PTHR11480:SF3">
    <property type="entry name" value="BCDNA.GH08312"/>
    <property type="match status" value="1"/>
</dbReference>
<name>A0ABR2NL75_9ROSI</name>
<evidence type="ECO:0000256" key="6">
    <source>
        <dbReference type="SAM" id="MobiDB-lite"/>
    </source>
</evidence>
<evidence type="ECO:0000256" key="4">
    <source>
        <dbReference type="ARBA" id="ARBA00023157"/>
    </source>
</evidence>
<dbReference type="InterPro" id="IPR051428">
    <property type="entry name" value="Sphingo_Act-Surfact_Prot"/>
</dbReference>
<evidence type="ECO:0000313" key="9">
    <source>
        <dbReference type="Proteomes" id="UP001396334"/>
    </source>
</evidence>
<evidence type="ECO:0000256" key="5">
    <source>
        <dbReference type="ARBA" id="ARBA00023180"/>
    </source>
</evidence>
<keyword evidence="2" id="KW-0378">Hydrolase</keyword>
<dbReference type="SUPFAM" id="SSF47862">
    <property type="entry name" value="Saposin"/>
    <property type="match status" value="2"/>
</dbReference>
<accession>A0ABR2NL75</accession>
<dbReference type="PANTHER" id="PTHR11480">
    <property type="entry name" value="SAPOSIN-RELATED"/>
    <property type="match status" value="1"/>
</dbReference>
<reference evidence="8 9" key="1">
    <citation type="journal article" date="2024" name="G3 (Bethesda)">
        <title>Genome assembly of Hibiscus sabdariffa L. provides insights into metabolisms of medicinal natural products.</title>
        <authorList>
            <person name="Kim T."/>
        </authorList>
    </citation>
    <scope>NUCLEOTIDE SEQUENCE [LARGE SCALE GENOMIC DNA]</scope>
    <source>
        <strain evidence="8">TK-2024</strain>
        <tissue evidence="8">Old leaves</tissue>
    </source>
</reference>
<comment type="caution">
    <text evidence="8">The sequence shown here is derived from an EMBL/GenBank/DDBJ whole genome shotgun (WGS) entry which is preliminary data.</text>
</comment>
<dbReference type="InterPro" id="IPR007856">
    <property type="entry name" value="SapB_1"/>
</dbReference>
<keyword evidence="5" id="KW-0325">Glycoprotein</keyword>
<gene>
    <name evidence="8" type="ORF">V6N11_019603</name>
</gene>
<dbReference type="Gene3D" id="1.10.225.10">
    <property type="entry name" value="Saposin-like"/>
    <property type="match status" value="2"/>
</dbReference>
<dbReference type="PROSITE" id="PS50015">
    <property type="entry name" value="SAP_B"/>
    <property type="match status" value="2"/>
</dbReference>
<keyword evidence="3" id="KW-0865">Zymogen</keyword>
<evidence type="ECO:0000256" key="3">
    <source>
        <dbReference type="ARBA" id="ARBA00023145"/>
    </source>
</evidence>
<feature type="compositionally biased region" description="Basic and acidic residues" evidence="6">
    <location>
        <begin position="1"/>
        <end position="18"/>
    </location>
</feature>
<dbReference type="InterPro" id="IPR008139">
    <property type="entry name" value="SaposinB_dom"/>
</dbReference>
<proteinExistence type="predicted"/>
<dbReference type="Proteomes" id="UP001396334">
    <property type="component" value="Unassembled WGS sequence"/>
</dbReference>
<evidence type="ECO:0000256" key="1">
    <source>
        <dbReference type="ARBA" id="ARBA00022670"/>
    </source>
</evidence>
<evidence type="ECO:0000313" key="8">
    <source>
        <dbReference type="EMBL" id="KAK8976929.1"/>
    </source>
</evidence>
<keyword evidence="1" id="KW-0645">Protease</keyword>
<dbReference type="InterPro" id="IPR011001">
    <property type="entry name" value="Saposin-like"/>
</dbReference>
<dbReference type="EMBL" id="JBBPBN010000125">
    <property type="protein sequence ID" value="KAK8976929.1"/>
    <property type="molecule type" value="Genomic_DNA"/>
</dbReference>
<dbReference type="InterPro" id="IPR008138">
    <property type="entry name" value="SapB_2"/>
</dbReference>